<gene>
    <name evidence="1" type="ORF">CKO45_20585</name>
</gene>
<sequence>AVPDAARIGPAHRAACLRVAAGAMPDRDADGHRVDRAPGWPGGWALDHARAEFRRGSGLPA</sequence>
<comment type="caution">
    <text evidence="1">The sequence shown here is derived from an EMBL/GenBank/DDBJ whole genome shotgun (WGS) entry which is preliminary data.</text>
</comment>
<dbReference type="EMBL" id="NRSG01000196">
    <property type="protein sequence ID" value="MBK1660621.1"/>
    <property type="molecule type" value="Genomic_DNA"/>
</dbReference>
<proteinExistence type="predicted"/>
<protein>
    <submittedName>
        <fullName evidence="1">Uncharacterized protein</fullName>
    </submittedName>
</protein>
<name>A0ABS1D298_9PROT</name>
<organism evidence="1 2">
    <name type="scientific">Paracraurococcus ruber</name>
    <dbReference type="NCBI Taxonomy" id="77675"/>
    <lineage>
        <taxon>Bacteria</taxon>
        <taxon>Pseudomonadati</taxon>
        <taxon>Pseudomonadota</taxon>
        <taxon>Alphaproteobacteria</taxon>
        <taxon>Acetobacterales</taxon>
        <taxon>Roseomonadaceae</taxon>
        <taxon>Paracraurococcus</taxon>
    </lineage>
</organism>
<reference evidence="1 2" key="1">
    <citation type="journal article" date="2020" name="Microorganisms">
        <title>Osmotic Adaptation and Compatible Solute Biosynthesis of Phototrophic Bacteria as Revealed from Genome Analyses.</title>
        <authorList>
            <person name="Imhoff J.F."/>
            <person name="Rahn T."/>
            <person name="Kunzel S."/>
            <person name="Keller A."/>
            <person name="Neulinger S.C."/>
        </authorList>
    </citation>
    <scope>NUCLEOTIDE SEQUENCE [LARGE SCALE GENOMIC DNA]</scope>
    <source>
        <strain evidence="1 2">DSM 15382</strain>
    </source>
</reference>
<keyword evidence="2" id="KW-1185">Reference proteome</keyword>
<dbReference type="Proteomes" id="UP000697995">
    <property type="component" value="Unassembled WGS sequence"/>
</dbReference>
<dbReference type="RefSeq" id="WP_207191702.1">
    <property type="nucleotide sequence ID" value="NZ_NRSG01000196.1"/>
</dbReference>
<accession>A0ABS1D298</accession>
<feature type="non-terminal residue" evidence="1">
    <location>
        <position position="1"/>
    </location>
</feature>
<evidence type="ECO:0000313" key="2">
    <source>
        <dbReference type="Proteomes" id="UP000697995"/>
    </source>
</evidence>
<evidence type="ECO:0000313" key="1">
    <source>
        <dbReference type="EMBL" id="MBK1660621.1"/>
    </source>
</evidence>